<evidence type="ECO:0000313" key="9">
    <source>
        <dbReference type="Proteomes" id="UP000517916"/>
    </source>
</evidence>
<accession>A0ABR6BW48</accession>
<name>A0ABR6BW48_9PSEU</name>
<keyword evidence="4 6" id="KW-1133">Transmembrane helix</keyword>
<evidence type="ECO:0000256" key="2">
    <source>
        <dbReference type="ARBA" id="ARBA00022475"/>
    </source>
</evidence>
<feature type="transmembrane region" description="Helical" evidence="6">
    <location>
        <begin position="48"/>
        <end position="69"/>
    </location>
</feature>
<feature type="transmembrane region" description="Helical" evidence="6">
    <location>
        <begin position="24"/>
        <end position="42"/>
    </location>
</feature>
<reference evidence="8 9" key="1">
    <citation type="submission" date="2020-08" db="EMBL/GenBank/DDBJ databases">
        <title>Genomic Encyclopedia of Archaeal and Bacterial Type Strains, Phase II (KMG-II): from individual species to whole genera.</title>
        <authorList>
            <person name="Goeker M."/>
        </authorList>
    </citation>
    <scope>NUCLEOTIDE SEQUENCE [LARGE SCALE GENOMIC DNA]</scope>
    <source>
        <strain evidence="8 9">DSM 43850</strain>
    </source>
</reference>
<comment type="caution">
    <text evidence="8">The sequence shown here is derived from an EMBL/GenBank/DDBJ whole genome shotgun (WGS) entry which is preliminary data.</text>
</comment>
<evidence type="ECO:0000256" key="1">
    <source>
        <dbReference type="ARBA" id="ARBA00004162"/>
    </source>
</evidence>
<feature type="domain" description="Phage shock protein PspC N-terminal" evidence="7">
    <location>
        <begin position="14"/>
        <end position="72"/>
    </location>
</feature>
<dbReference type="Pfam" id="PF04024">
    <property type="entry name" value="PspC"/>
    <property type="match status" value="1"/>
</dbReference>
<evidence type="ECO:0000256" key="3">
    <source>
        <dbReference type="ARBA" id="ARBA00022692"/>
    </source>
</evidence>
<gene>
    <name evidence="8" type="ORF">BC739_008332</name>
</gene>
<evidence type="ECO:0000259" key="7">
    <source>
        <dbReference type="Pfam" id="PF04024"/>
    </source>
</evidence>
<dbReference type="PANTHER" id="PTHR33885:SF3">
    <property type="entry name" value="PHAGE SHOCK PROTEIN C"/>
    <property type="match status" value="1"/>
</dbReference>
<comment type="subcellular location">
    <subcellularLocation>
        <location evidence="1">Cell membrane</location>
        <topology evidence="1">Single-pass membrane protein</topology>
    </subcellularLocation>
</comment>
<evidence type="ECO:0000256" key="5">
    <source>
        <dbReference type="ARBA" id="ARBA00023136"/>
    </source>
</evidence>
<dbReference type="InterPro" id="IPR052027">
    <property type="entry name" value="PspC"/>
</dbReference>
<dbReference type="Proteomes" id="UP000517916">
    <property type="component" value="Unassembled WGS sequence"/>
</dbReference>
<keyword evidence="9" id="KW-1185">Reference proteome</keyword>
<proteinExistence type="predicted"/>
<keyword evidence="2" id="KW-1003">Cell membrane</keyword>
<dbReference type="EMBL" id="JACJID010000008">
    <property type="protein sequence ID" value="MBA8931085.1"/>
    <property type="molecule type" value="Genomic_DNA"/>
</dbReference>
<sequence>MTNNILNEAGQQVRKFRRSRDNRMLAGVCGGAAELLGVDATLLRVAMVAMTVCFFGFGVVLYGACWLLAPEADDD</sequence>
<evidence type="ECO:0000313" key="8">
    <source>
        <dbReference type="EMBL" id="MBA8931085.1"/>
    </source>
</evidence>
<dbReference type="RefSeq" id="WP_025354184.1">
    <property type="nucleotide sequence ID" value="NZ_BAAABQ010000097.1"/>
</dbReference>
<keyword evidence="5 6" id="KW-0472">Membrane</keyword>
<evidence type="ECO:0000256" key="6">
    <source>
        <dbReference type="SAM" id="Phobius"/>
    </source>
</evidence>
<evidence type="ECO:0000256" key="4">
    <source>
        <dbReference type="ARBA" id="ARBA00022989"/>
    </source>
</evidence>
<dbReference type="PANTHER" id="PTHR33885">
    <property type="entry name" value="PHAGE SHOCK PROTEIN C"/>
    <property type="match status" value="1"/>
</dbReference>
<protein>
    <submittedName>
        <fullName evidence="8">Phage shock protein PspC (Stress-responsive transcriptional regulator)</fullName>
    </submittedName>
</protein>
<keyword evidence="3 6" id="KW-0812">Transmembrane</keyword>
<organism evidence="8 9">
    <name type="scientific">Kutzneria viridogrisea</name>
    <dbReference type="NCBI Taxonomy" id="47990"/>
    <lineage>
        <taxon>Bacteria</taxon>
        <taxon>Bacillati</taxon>
        <taxon>Actinomycetota</taxon>
        <taxon>Actinomycetes</taxon>
        <taxon>Pseudonocardiales</taxon>
        <taxon>Pseudonocardiaceae</taxon>
        <taxon>Kutzneria</taxon>
    </lineage>
</organism>
<dbReference type="InterPro" id="IPR007168">
    <property type="entry name" value="Phageshock_PspC_N"/>
</dbReference>